<accession>A0A7W7WPP8</accession>
<dbReference type="RefSeq" id="WP_184535387.1">
    <property type="nucleotide sequence ID" value="NZ_JACHJW010000001.1"/>
</dbReference>
<keyword evidence="3" id="KW-1185">Reference proteome</keyword>
<dbReference type="PROSITE" id="PS51318">
    <property type="entry name" value="TAT"/>
    <property type="match status" value="1"/>
</dbReference>
<evidence type="ECO:0000313" key="2">
    <source>
        <dbReference type="EMBL" id="MBB4959461.1"/>
    </source>
</evidence>
<sequence length="245" mass="26870">MDQTRRRPLRLFLALAGILALLGVGAGIAQAAVTKKPPRKVKASVRFDQVSWEKVPGLGGNVCIKTRVQGTIKYEYLWVLGLRPQPGRPQKTFPVLNKTTIVAPQVTVSAWSKCSGSGRKAVKLNGTSFEQRWLNSNECSMNGLSLSAGGYPFAAYIGTTINCGETRFLGRKSNFSKKDNDYRESNSNTKINIKSSALQTKGSRATGEWHCARLEVGGRVIKSNKNDNFGHVFFPCIHLPAERNA</sequence>
<comment type="caution">
    <text evidence="2">The sequence shown here is derived from an EMBL/GenBank/DDBJ whole genome shotgun (WGS) entry which is preliminary data.</text>
</comment>
<reference evidence="2 3" key="1">
    <citation type="submission" date="2020-08" db="EMBL/GenBank/DDBJ databases">
        <title>Sequencing the genomes of 1000 actinobacteria strains.</title>
        <authorList>
            <person name="Klenk H.-P."/>
        </authorList>
    </citation>
    <scope>NUCLEOTIDE SEQUENCE [LARGE SCALE GENOMIC DNA]</scope>
    <source>
        <strain evidence="2 3">DSM 45886</strain>
    </source>
</reference>
<feature type="signal peptide" evidence="1">
    <location>
        <begin position="1"/>
        <end position="31"/>
    </location>
</feature>
<dbReference type="EMBL" id="JACHJW010000001">
    <property type="protein sequence ID" value="MBB4959461.1"/>
    <property type="molecule type" value="Genomic_DNA"/>
</dbReference>
<dbReference type="InterPro" id="IPR006311">
    <property type="entry name" value="TAT_signal"/>
</dbReference>
<dbReference type="AlphaFoldDB" id="A0A7W7WPP8"/>
<evidence type="ECO:0000256" key="1">
    <source>
        <dbReference type="SAM" id="SignalP"/>
    </source>
</evidence>
<name>A0A7W7WPP8_9ACTN</name>
<evidence type="ECO:0000313" key="3">
    <source>
        <dbReference type="Proteomes" id="UP000578819"/>
    </source>
</evidence>
<organism evidence="2 3">
    <name type="scientific">Micromonospora polyrhachis</name>
    <dbReference type="NCBI Taxonomy" id="1282883"/>
    <lineage>
        <taxon>Bacteria</taxon>
        <taxon>Bacillati</taxon>
        <taxon>Actinomycetota</taxon>
        <taxon>Actinomycetes</taxon>
        <taxon>Micromonosporales</taxon>
        <taxon>Micromonosporaceae</taxon>
        <taxon>Micromonospora</taxon>
    </lineage>
</organism>
<protein>
    <submittedName>
        <fullName evidence="2">Uncharacterized protein</fullName>
    </submittedName>
</protein>
<dbReference type="Proteomes" id="UP000578819">
    <property type="component" value="Unassembled WGS sequence"/>
</dbReference>
<gene>
    <name evidence="2" type="ORF">FHR38_003194</name>
</gene>
<feature type="chain" id="PRO_5031533822" evidence="1">
    <location>
        <begin position="32"/>
        <end position="245"/>
    </location>
</feature>
<keyword evidence="1" id="KW-0732">Signal</keyword>
<proteinExistence type="predicted"/>